<dbReference type="EMBL" id="SWKU01000028">
    <property type="protein sequence ID" value="KAF2996225.1"/>
    <property type="molecule type" value="Genomic_DNA"/>
</dbReference>
<dbReference type="AlphaFoldDB" id="A0A9P4T5Z0"/>
<dbReference type="InterPro" id="IPR010730">
    <property type="entry name" value="HET"/>
</dbReference>
<dbReference type="Pfam" id="PF26639">
    <property type="entry name" value="Het-6_barrel"/>
    <property type="match status" value="1"/>
</dbReference>
<dbReference type="PANTHER" id="PTHR24148">
    <property type="entry name" value="ANKYRIN REPEAT DOMAIN-CONTAINING PROTEIN 39 HOMOLOG-RELATED"/>
    <property type="match status" value="1"/>
</dbReference>
<evidence type="ECO:0000313" key="3">
    <source>
        <dbReference type="Proteomes" id="UP000801428"/>
    </source>
</evidence>
<reference evidence="2" key="1">
    <citation type="submission" date="2019-04" db="EMBL/GenBank/DDBJ databases">
        <title>Sequencing of skin fungus with MAO and IRED activity.</title>
        <authorList>
            <person name="Marsaioli A.J."/>
            <person name="Bonatto J.M.C."/>
            <person name="Reis Junior O."/>
        </authorList>
    </citation>
    <scope>NUCLEOTIDE SEQUENCE</scope>
    <source>
        <strain evidence="2">30M1</strain>
    </source>
</reference>
<evidence type="ECO:0000313" key="2">
    <source>
        <dbReference type="EMBL" id="KAF2996225.1"/>
    </source>
</evidence>
<dbReference type="Proteomes" id="UP000801428">
    <property type="component" value="Unassembled WGS sequence"/>
</dbReference>
<proteinExistence type="predicted"/>
<evidence type="ECO:0000259" key="1">
    <source>
        <dbReference type="Pfam" id="PF06985"/>
    </source>
</evidence>
<dbReference type="OrthoDB" id="2157530at2759"/>
<gene>
    <name evidence="2" type="ORF">E8E13_002766</name>
</gene>
<feature type="domain" description="Heterokaryon incompatibility" evidence="1">
    <location>
        <begin position="57"/>
        <end position="211"/>
    </location>
</feature>
<sequence length="593" mass="66858">MTKEYATSKPKTCYLPLEIDPQLQSTQFRIATILPGEWSDPIRCDLSVHSLQNPPPYETISYAWGDSNDTNKILIGDVELTIPNSLWLCLRHLRNNQVGLALWTDAVCINQTDLEERAAQVMMMGEIYPRCENMYIWFGEPGPWVSEVNHAFGMFLHWAEDRHFFEYPGFSRVEGTGDWVFRDNDAYRQMYEVFVDLVARPWWTRLWCVQEIALCPRAVVVLGGWRMEWATVLRARDNYFRHAVGCCEGVSDALPARYTYFLDHMLFLSQRFDVADMDQLVRSLRHKLCKDPRDKIYGLLGLLPRAGLQASYSIPVRKLYQDVTEIIISQANGDLQFLTGSGLGSRNYDLPSWIRDFAAPLSAAEASHEYTRYKAYALYKAAGQTKSNAKVVNGDVLSVSGTFVDSISCIGTPIQDKDWPHIISTIQAWATLADIPPPLAPDPGPSSPQSRFWRTLLADCIPSLHSGVAEMTRIPAVPEVSLSGWFFDAKTRLERGEEPLITPQVHAVWRATHGRRFFCTEKGAFGLCFPHVREGDEAWVLEGGNVPFVLRGVDRDAGALEKRGMVGESYLHGFMDGEAVGSGDLDMAEVLLV</sequence>
<comment type="caution">
    <text evidence="2">The sequence shown here is derived from an EMBL/GenBank/DDBJ whole genome shotgun (WGS) entry which is preliminary data.</text>
</comment>
<dbReference type="PANTHER" id="PTHR24148:SF73">
    <property type="entry name" value="HET DOMAIN PROTEIN (AFU_ORTHOLOGUE AFUA_8G01020)"/>
    <property type="match status" value="1"/>
</dbReference>
<protein>
    <recommendedName>
        <fullName evidence="1">Heterokaryon incompatibility domain-containing protein</fullName>
    </recommendedName>
</protein>
<keyword evidence="3" id="KW-1185">Reference proteome</keyword>
<dbReference type="InterPro" id="IPR052895">
    <property type="entry name" value="HetReg/Transcr_Mod"/>
</dbReference>
<name>A0A9P4T5Z0_CURKU</name>
<accession>A0A9P4T5Z0</accession>
<organism evidence="2 3">
    <name type="scientific">Curvularia kusanoi</name>
    <name type="common">Cochliobolus kusanoi</name>
    <dbReference type="NCBI Taxonomy" id="90978"/>
    <lineage>
        <taxon>Eukaryota</taxon>
        <taxon>Fungi</taxon>
        <taxon>Dikarya</taxon>
        <taxon>Ascomycota</taxon>
        <taxon>Pezizomycotina</taxon>
        <taxon>Dothideomycetes</taxon>
        <taxon>Pleosporomycetidae</taxon>
        <taxon>Pleosporales</taxon>
        <taxon>Pleosporineae</taxon>
        <taxon>Pleosporaceae</taxon>
        <taxon>Curvularia</taxon>
    </lineage>
</organism>
<dbReference type="Pfam" id="PF06985">
    <property type="entry name" value="HET"/>
    <property type="match status" value="1"/>
</dbReference>